<protein>
    <submittedName>
        <fullName evidence="1">Uncharacterized protein</fullName>
    </submittedName>
</protein>
<organism evidence="1 2">
    <name type="scientific">Mycena chlorophos</name>
    <name type="common">Agaric fungus</name>
    <name type="synonym">Agaricus chlorophos</name>
    <dbReference type="NCBI Taxonomy" id="658473"/>
    <lineage>
        <taxon>Eukaryota</taxon>
        <taxon>Fungi</taxon>
        <taxon>Dikarya</taxon>
        <taxon>Basidiomycota</taxon>
        <taxon>Agaricomycotina</taxon>
        <taxon>Agaricomycetes</taxon>
        <taxon>Agaricomycetidae</taxon>
        <taxon>Agaricales</taxon>
        <taxon>Marasmiineae</taxon>
        <taxon>Mycenaceae</taxon>
        <taxon>Mycena</taxon>
    </lineage>
</organism>
<dbReference type="Proteomes" id="UP000613580">
    <property type="component" value="Unassembled WGS sequence"/>
</dbReference>
<evidence type="ECO:0000313" key="2">
    <source>
        <dbReference type="Proteomes" id="UP000613580"/>
    </source>
</evidence>
<reference evidence="1" key="1">
    <citation type="submission" date="2020-05" db="EMBL/GenBank/DDBJ databases">
        <title>Mycena genomes resolve the evolution of fungal bioluminescence.</title>
        <authorList>
            <person name="Tsai I.J."/>
        </authorList>
    </citation>
    <scope>NUCLEOTIDE SEQUENCE</scope>
    <source>
        <strain evidence="1">110903Hualien_Pintung</strain>
    </source>
</reference>
<sequence length="252" mass="27605">MGSLCGANAAAGMHLTHRAEDIAVGRKRLEILECTEPASYWRANDARTENAQGGTHRIHSLSSRRRRRDGIPSPEWMCPSSFVVACNLKLDHVLLSLVFRRREAHNTGLGARFPSTKPTYGAPAKMITKHRSWSSSASTLVGSGSRDMFGSAISLFPVRITRERPSAWLDVVETGLSDEERGFPFRRRQPRPQPFSGAAPLRLAEAPATNHLSVEPEEVPSAPTPTPTAPVSIWLLPPPPPSPSIRIVVLKL</sequence>
<dbReference type="EMBL" id="JACAZE010000020">
    <property type="protein sequence ID" value="KAF7293784.1"/>
    <property type="molecule type" value="Genomic_DNA"/>
</dbReference>
<comment type="caution">
    <text evidence="1">The sequence shown here is derived from an EMBL/GenBank/DDBJ whole genome shotgun (WGS) entry which is preliminary data.</text>
</comment>
<keyword evidence="2" id="KW-1185">Reference proteome</keyword>
<name>A0A8H6VZF9_MYCCL</name>
<dbReference type="AlphaFoldDB" id="A0A8H6VZF9"/>
<evidence type="ECO:0000313" key="1">
    <source>
        <dbReference type="EMBL" id="KAF7293784.1"/>
    </source>
</evidence>
<gene>
    <name evidence="1" type="ORF">HMN09_01174100</name>
</gene>
<accession>A0A8H6VZF9</accession>
<proteinExistence type="predicted"/>